<dbReference type="PATRIC" id="fig|1429438.4.peg.776"/>
<dbReference type="Pfam" id="PF02515">
    <property type="entry name" value="CoA_transf_3"/>
    <property type="match status" value="1"/>
</dbReference>
<keyword evidence="1" id="KW-0808">Transferase</keyword>
<dbReference type="GO" id="GO:0008410">
    <property type="term" value="F:CoA-transferase activity"/>
    <property type="evidence" value="ECO:0007669"/>
    <property type="project" value="TreeGrafter"/>
</dbReference>
<proteinExistence type="predicted"/>
<protein>
    <submittedName>
        <fullName evidence="2">Acetyl-CoA acetyltransferase</fullName>
    </submittedName>
</protein>
<dbReference type="AlphaFoldDB" id="W4LYX3"/>
<dbReference type="PANTHER" id="PTHR48207">
    <property type="entry name" value="SUCCINATE--HYDROXYMETHYLGLUTARATE COA-TRANSFERASE"/>
    <property type="match status" value="1"/>
</dbReference>
<gene>
    <name evidence="2" type="ORF">ETSY1_03075</name>
</gene>
<dbReference type="Proteomes" id="UP000019141">
    <property type="component" value="Unassembled WGS sequence"/>
</dbReference>
<dbReference type="Gene3D" id="3.40.50.10540">
    <property type="entry name" value="Crotonobetainyl-coa:carnitine coa-transferase, domain 1"/>
    <property type="match status" value="1"/>
</dbReference>
<name>W4LYX3_ENTF1</name>
<dbReference type="PANTHER" id="PTHR48207:SF4">
    <property type="entry name" value="BLL6097 PROTEIN"/>
    <property type="match status" value="1"/>
</dbReference>
<reference evidence="2 3" key="1">
    <citation type="journal article" date="2014" name="Nature">
        <title>An environmental bacterial taxon with a large and distinct metabolic repertoire.</title>
        <authorList>
            <person name="Wilson M.C."/>
            <person name="Mori T."/>
            <person name="Ruckert C."/>
            <person name="Uria A.R."/>
            <person name="Helf M.J."/>
            <person name="Takada K."/>
            <person name="Gernert C."/>
            <person name="Steffens U.A."/>
            <person name="Heycke N."/>
            <person name="Schmitt S."/>
            <person name="Rinke C."/>
            <person name="Helfrich E.J."/>
            <person name="Brachmann A.O."/>
            <person name="Gurgui C."/>
            <person name="Wakimoto T."/>
            <person name="Kracht M."/>
            <person name="Crusemann M."/>
            <person name="Hentschel U."/>
            <person name="Abe I."/>
            <person name="Matsunaga S."/>
            <person name="Kalinowski J."/>
            <person name="Takeyama H."/>
            <person name="Piel J."/>
        </authorList>
    </citation>
    <scope>NUCLEOTIDE SEQUENCE [LARGE SCALE GENOMIC DNA]</scope>
    <source>
        <strain evidence="3">TSY1</strain>
    </source>
</reference>
<dbReference type="InterPro" id="IPR044855">
    <property type="entry name" value="CoA-Trfase_III_dom3_sf"/>
</dbReference>
<dbReference type="InterPro" id="IPR023606">
    <property type="entry name" value="CoA-Trfase_III_dom_1_sf"/>
</dbReference>
<accession>W4LYX3</accession>
<sequence>MSQEIANCPPGPLTGVRVIDLTTVMFGPYCTQIMGEMGADVIKVESPEGDIGRQTGAFRTRGMSAAHLMKGRNKRSVVLDLKQPDGLEAMKRLAQTADVFVHNMRPQAARKLGIDYESVSTWKPDIVYAAATGFGEDGPYAERPAYDDLIQGMSGVAGLYGMAAGEPRYAPTVMADKTSGLFLLYSISMALFHRERTGEGQKVQVPMFECMVSFLMNEHMQERTFEPSQGEAGYQRLLTPHRRPYPTADGYLCVMPYNNRHWQRFFELVGRPELVGDERFSQQSARSKNIDALYAIVAESMLSRPTAEWIALLGKADIPCGQMNTPEDLFDEPHLKAVEMFPKIEHPTEGTLRHIKVPVKFDKTPGGLHRHAESLGASSAEVLSELGYSAEAIAELEQRGVTRTAEG</sequence>
<evidence type="ECO:0000313" key="2">
    <source>
        <dbReference type="EMBL" id="ETX02582.1"/>
    </source>
</evidence>
<evidence type="ECO:0000313" key="3">
    <source>
        <dbReference type="Proteomes" id="UP000019141"/>
    </source>
</evidence>
<dbReference type="InterPro" id="IPR003673">
    <property type="entry name" value="CoA-Trfase_fam_III"/>
</dbReference>
<keyword evidence="3" id="KW-1185">Reference proteome</keyword>
<dbReference type="EMBL" id="AZHW01000127">
    <property type="protein sequence ID" value="ETX02582.1"/>
    <property type="molecule type" value="Genomic_DNA"/>
</dbReference>
<evidence type="ECO:0000256" key="1">
    <source>
        <dbReference type="ARBA" id="ARBA00022679"/>
    </source>
</evidence>
<comment type="caution">
    <text evidence="2">The sequence shown here is derived from an EMBL/GenBank/DDBJ whole genome shotgun (WGS) entry which is preliminary data.</text>
</comment>
<dbReference type="InterPro" id="IPR050483">
    <property type="entry name" value="CoA-transferase_III_domain"/>
</dbReference>
<dbReference type="HOGENOM" id="CLU_033975_0_0_7"/>
<organism evidence="2 3">
    <name type="scientific">Entotheonella factor</name>
    <dbReference type="NCBI Taxonomy" id="1429438"/>
    <lineage>
        <taxon>Bacteria</taxon>
        <taxon>Pseudomonadati</taxon>
        <taxon>Nitrospinota/Tectimicrobiota group</taxon>
        <taxon>Candidatus Tectimicrobiota</taxon>
        <taxon>Candidatus Entotheonellia</taxon>
        <taxon>Candidatus Entotheonellales</taxon>
        <taxon>Candidatus Entotheonellaceae</taxon>
        <taxon>Candidatus Entotheonella</taxon>
    </lineage>
</organism>
<dbReference type="Gene3D" id="3.30.1540.10">
    <property type="entry name" value="formyl-coa transferase, domain 3"/>
    <property type="match status" value="1"/>
</dbReference>
<dbReference type="SUPFAM" id="SSF89796">
    <property type="entry name" value="CoA-transferase family III (CaiB/BaiF)"/>
    <property type="match status" value="1"/>
</dbReference>